<dbReference type="PIRSF" id="PIRSF000676">
    <property type="entry name" value="Homoser_kin"/>
    <property type="match status" value="1"/>
</dbReference>
<dbReference type="InterPro" id="IPR000870">
    <property type="entry name" value="Homoserine_kinase"/>
</dbReference>
<dbReference type="GO" id="GO:0009088">
    <property type="term" value="P:threonine biosynthetic process"/>
    <property type="evidence" value="ECO:0007669"/>
    <property type="project" value="UniProtKB-UniRule"/>
</dbReference>
<dbReference type="AlphaFoldDB" id="K6XG16"/>
<dbReference type="RefSeq" id="WP_006594311.1">
    <property type="nucleotide sequence ID" value="NZ_BAHD01000081.1"/>
</dbReference>
<dbReference type="InterPro" id="IPR014721">
    <property type="entry name" value="Ribsml_uS5_D2-typ_fold_subgr"/>
</dbReference>
<dbReference type="InterPro" id="IPR006204">
    <property type="entry name" value="GHMP_kinase_N_dom"/>
</dbReference>
<feature type="binding site" evidence="7">
    <location>
        <begin position="101"/>
        <end position="111"/>
    </location>
    <ligand>
        <name>ATP</name>
        <dbReference type="ChEBI" id="CHEBI:30616"/>
    </ligand>
</feature>
<comment type="pathway">
    <text evidence="7">Amino-acid biosynthesis; L-threonine biosynthesis; L-threonine from L-aspartate: step 4/5.</text>
</comment>
<dbReference type="GO" id="GO:0004413">
    <property type="term" value="F:homoserine kinase activity"/>
    <property type="evidence" value="ECO:0007669"/>
    <property type="project" value="UniProtKB-UniRule"/>
</dbReference>
<sequence length="370" mass="37551">MALPAGMSPPVPGRAVRVVVPASSANLGPGFDSLGLALGVFDTYHAAVTAEPGLRIEVAGDSQGVPLDERHLVYATMRRAWSELGVPAPEGVRLHCASTVRQGRGMGSSAAAIVAGVAAAHGLCFGAESGPSRPEAQQRPVEPGAVPIHLDLVNDLASRLEGHPDNASASVYGGATISWIGDEPAPPATSVTSVTSATPGDASPAESAGAPAVSVHSVRIPLHPDVTPLVIVPQVQLPTATARAVLPAQVPHGEAALNSARAGLLVLALSSRPDLLLPATREWLHQEQRRSSFGGAMELVDELRAAGHAAVISGAGPSVLVLSADDSALASVANLVPHDWQLLTPGIPEMGVCVERVTLGELPGEGALPA</sequence>
<evidence type="ECO:0000256" key="2">
    <source>
        <dbReference type="ARBA" id="ARBA00022679"/>
    </source>
</evidence>
<keyword evidence="4 7" id="KW-0547">Nucleotide-binding</keyword>
<evidence type="ECO:0000259" key="10">
    <source>
        <dbReference type="Pfam" id="PF08544"/>
    </source>
</evidence>
<dbReference type="PANTHER" id="PTHR20861:SF1">
    <property type="entry name" value="HOMOSERINE KINASE"/>
    <property type="match status" value="1"/>
</dbReference>
<evidence type="ECO:0000256" key="1">
    <source>
        <dbReference type="ARBA" id="ARBA00022605"/>
    </source>
</evidence>
<protein>
    <recommendedName>
        <fullName evidence="7">Homoserine kinase</fullName>
        <shortName evidence="7">HK</shortName>
        <shortName evidence="7">HSK</shortName>
        <ecNumber evidence="7">2.7.1.39</ecNumber>
    </recommendedName>
</protein>
<dbReference type="InterPro" id="IPR020568">
    <property type="entry name" value="Ribosomal_Su5_D2-typ_SF"/>
</dbReference>
<evidence type="ECO:0000313" key="12">
    <source>
        <dbReference type="Proteomes" id="UP000008366"/>
    </source>
</evidence>
<comment type="function">
    <text evidence="7">Catalyzes the ATP-dependent phosphorylation of L-homoserine to L-homoserine phosphate.</text>
</comment>
<dbReference type="Gene3D" id="3.30.70.890">
    <property type="entry name" value="GHMP kinase, C-terminal domain"/>
    <property type="match status" value="1"/>
</dbReference>
<evidence type="ECO:0000256" key="4">
    <source>
        <dbReference type="ARBA" id="ARBA00022741"/>
    </source>
</evidence>
<comment type="subcellular location">
    <subcellularLocation>
        <location evidence="7">Cytoplasm</location>
    </subcellularLocation>
</comment>
<evidence type="ECO:0000313" key="11">
    <source>
        <dbReference type="EMBL" id="GAB97779.1"/>
    </source>
</evidence>
<dbReference type="PRINTS" id="PR00958">
    <property type="entry name" value="HOMSERKINASE"/>
</dbReference>
<dbReference type="Proteomes" id="UP000008366">
    <property type="component" value="Unassembled WGS sequence"/>
</dbReference>
<feature type="region of interest" description="Disordered" evidence="8">
    <location>
        <begin position="183"/>
        <end position="208"/>
    </location>
</feature>
<dbReference type="GO" id="GO:0005737">
    <property type="term" value="C:cytoplasm"/>
    <property type="evidence" value="ECO:0007669"/>
    <property type="project" value="UniProtKB-SubCell"/>
</dbReference>
<dbReference type="SUPFAM" id="SSF54211">
    <property type="entry name" value="Ribosomal protein S5 domain 2-like"/>
    <property type="match status" value="1"/>
</dbReference>
<keyword evidence="6 7" id="KW-0067">ATP-binding</keyword>
<keyword evidence="12" id="KW-1185">Reference proteome</keyword>
<comment type="catalytic activity">
    <reaction evidence="7">
        <text>L-homoserine + ATP = O-phospho-L-homoserine + ADP + H(+)</text>
        <dbReference type="Rhea" id="RHEA:13985"/>
        <dbReference type="ChEBI" id="CHEBI:15378"/>
        <dbReference type="ChEBI" id="CHEBI:30616"/>
        <dbReference type="ChEBI" id="CHEBI:57476"/>
        <dbReference type="ChEBI" id="CHEBI:57590"/>
        <dbReference type="ChEBI" id="CHEBI:456216"/>
        <dbReference type="EC" id="2.7.1.39"/>
    </reaction>
</comment>
<dbReference type="EC" id="2.7.1.39" evidence="7"/>
<evidence type="ECO:0000256" key="3">
    <source>
        <dbReference type="ARBA" id="ARBA00022697"/>
    </source>
</evidence>
<evidence type="ECO:0000256" key="5">
    <source>
        <dbReference type="ARBA" id="ARBA00022777"/>
    </source>
</evidence>
<keyword evidence="5 7" id="KW-0418">Kinase</keyword>
<dbReference type="eggNOG" id="COG0083">
    <property type="taxonomic scope" value="Bacteria"/>
</dbReference>
<comment type="similarity">
    <text evidence="7">Belongs to the GHMP kinase family. Homoserine kinase subfamily.</text>
</comment>
<evidence type="ECO:0000259" key="9">
    <source>
        <dbReference type="Pfam" id="PF00288"/>
    </source>
</evidence>
<dbReference type="SUPFAM" id="SSF55060">
    <property type="entry name" value="GHMP Kinase, C-terminal domain"/>
    <property type="match status" value="1"/>
</dbReference>
<dbReference type="Pfam" id="PF08544">
    <property type="entry name" value="GHMP_kinases_C"/>
    <property type="match status" value="1"/>
</dbReference>
<comment type="caution">
    <text evidence="11">The sequence shown here is derived from an EMBL/GenBank/DDBJ whole genome shotgun (WGS) entry which is preliminary data.</text>
</comment>
<evidence type="ECO:0000256" key="6">
    <source>
        <dbReference type="ARBA" id="ARBA00022840"/>
    </source>
</evidence>
<dbReference type="Pfam" id="PF00288">
    <property type="entry name" value="GHMP_kinases_N"/>
    <property type="match status" value="1"/>
</dbReference>
<keyword evidence="1 7" id="KW-0028">Amino-acid biosynthesis</keyword>
<dbReference type="HAMAP" id="MF_00384">
    <property type="entry name" value="Homoser_kinase"/>
    <property type="match status" value="1"/>
</dbReference>
<name>K6XG16_9MICO</name>
<proteinExistence type="inferred from homology"/>
<gene>
    <name evidence="7 11" type="primary">thrB</name>
    <name evidence="11" type="ORF">KILIM_081_00210</name>
</gene>
<dbReference type="EMBL" id="BAHD01000081">
    <property type="protein sequence ID" value="GAB97779.1"/>
    <property type="molecule type" value="Genomic_DNA"/>
</dbReference>
<dbReference type="UniPathway" id="UPA00050">
    <property type="reaction ID" value="UER00064"/>
</dbReference>
<feature type="compositionally biased region" description="Low complexity" evidence="8">
    <location>
        <begin position="188"/>
        <end position="199"/>
    </location>
</feature>
<accession>K6XG16</accession>
<feature type="domain" description="GHMP kinase N-terminal" evidence="9">
    <location>
        <begin position="72"/>
        <end position="174"/>
    </location>
</feature>
<organism evidence="11 12">
    <name type="scientific">Kineosphaera limosa NBRC 100340</name>
    <dbReference type="NCBI Taxonomy" id="1184609"/>
    <lineage>
        <taxon>Bacteria</taxon>
        <taxon>Bacillati</taxon>
        <taxon>Actinomycetota</taxon>
        <taxon>Actinomycetes</taxon>
        <taxon>Micrococcales</taxon>
        <taxon>Dermatophilaceae</taxon>
        <taxon>Kineosphaera</taxon>
    </lineage>
</organism>
<keyword evidence="2 7" id="KW-0808">Transferase</keyword>
<dbReference type="InterPro" id="IPR013750">
    <property type="entry name" value="GHMP_kinase_C_dom"/>
</dbReference>
<keyword evidence="3 7" id="KW-0791">Threonine biosynthesis</keyword>
<evidence type="ECO:0000256" key="8">
    <source>
        <dbReference type="SAM" id="MobiDB-lite"/>
    </source>
</evidence>
<dbReference type="PANTHER" id="PTHR20861">
    <property type="entry name" value="HOMOSERINE/4-DIPHOSPHOCYTIDYL-2-C-METHYL-D-ERYTHRITOL KINASE"/>
    <property type="match status" value="1"/>
</dbReference>
<reference evidence="11 12" key="1">
    <citation type="submission" date="2012-08" db="EMBL/GenBank/DDBJ databases">
        <title>Whole genome shotgun sequence of Kineosphaera limosa NBRC 100340.</title>
        <authorList>
            <person name="Yoshida I."/>
            <person name="Isaki S."/>
            <person name="Hosoyama A."/>
            <person name="Tsuchikane K."/>
            <person name="Katsumata H."/>
            <person name="Ando Y."/>
            <person name="Ohji S."/>
            <person name="Hamada M."/>
            <person name="Tamura T."/>
            <person name="Yamazoe A."/>
            <person name="Yamazaki S."/>
            <person name="Fujita N."/>
        </authorList>
    </citation>
    <scope>NUCLEOTIDE SEQUENCE [LARGE SCALE GENOMIC DNA]</scope>
    <source>
        <strain evidence="11 12">NBRC 100340</strain>
    </source>
</reference>
<dbReference type="STRING" id="1184609.KILIM_081_00210"/>
<dbReference type="InterPro" id="IPR036554">
    <property type="entry name" value="GHMP_kinase_C_sf"/>
</dbReference>
<dbReference type="Gene3D" id="3.30.230.10">
    <property type="match status" value="1"/>
</dbReference>
<dbReference type="GO" id="GO:0005524">
    <property type="term" value="F:ATP binding"/>
    <property type="evidence" value="ECO:0007669"/>
    <property type="project" value="UniProtKB-UniRule"/>
</dbReference>
<evidence type="ECO:0000256" key="7">
    <source>
        <dbReference type="HAMAP-Rule" id="MF_00384"/>
    </source>
</evidence>
<feature type="domain" description="GHMP kinase C-terminal" evidence="10">
    <location>
        <begin position="280"/>
        <end position="334"/>
    </location>
</feature>
<keyword evidence="7" id="KW-0963">Cytoplasm</keyword>